<evidence type="ECO:0000256" key="5">
    <source>
        <dbReference type="ARBA" id="ARBA00023049"/>
    </source>
</evidence>
<feature type="chain" id="PRO_5004015582" description="Oligopeptidase F" evidence="7">
    <location>
        <begin position="28"/>
        <end position="633"/>
    </location>
</feature>
<dbReference type="Pfam" id="PF01432">
    <property type="entry name" value="Peptidase_M3"/>
    <property type="match status" value="1"/>
</dbReference>
<reference evidence="10 11" key="1">
    <citation type="submission" date="2013-02" db="EMBL/GenBank/DDBJ databases">
        <title>Genome sequence of Clostridium saccharoperbutylacetonicum N1-4(HMT).</title>
        <authorList>
            <person name="Poehlein A."/>
            <person name="Daniel R."/>
        </authorList>
    </citation>
    <scope>NUCLEOTIDE SEQUENCE [LARGE SCALE GENOMIC DNA]</scope>
    <source>
        <strain evidence="11">N1-4(HMT)</strain>
    </source>
</reference>
<dbReference type="InterPro" id="IPR001567">
    <property type="entry name" value="Pept_M3A_M3B_dom"/>
</dbReference>
<dbReference type="EMBL" id="CP004121">
    <property type="protein sequence ID" value="AGF56218.1"/>
    <property type="molecule type" value="Genomic_DNA"/>
</dbReference>
<dbReference type="SUPFAM" id="SSF55486">
    <property type="entry name" value="Metalloproteases ('zincins'), catalytic domain"/>
    <property type="match status" value="1"/>
</dbReference>
<dbReference type="EC" id="3.4.24.-" evidence="6"/>
<evidence type="ECO:0000256" key="1">
    <source>
        <dbReference type="ARBA" id="ARBA00022670"/>
    </source>
</evidence>
<evidence type="ECO:0000256" key="3">
    <source>
        <dbReference type="ARBA" id="ARBA00022801"/>
    </source>
</evidence>
<comment type="function">
    <text evidence="6">Has oligopeptidase activity and degrades a variety of small bioactive peptides.</text>
</comment>
<dbReference type="RefSeq" id="WP_015392537.1">
    <property type="nucleotide sequence ID" value="NC_020291.1"/>
</dbReference>
<dbReference type="Proteomes" id="UP000011728">
    <property type="component" value="Chromosome"/>
</dbReference>
<sequence>MKKNLQRKLVCVPLALSILLSQSAVFAAGPVTRDSVDQKYKWSIDDIYPTKDLFDADYKKVTETYIPKLNSFKGHLTSAQSIKDCLNTKDEMMRIVEKLYVYASMKSNEDESNSPNSEKKSLTESLNSQVGVATAFIQTEILAQSEDTIKKYMQDPLLADYKHYIDRLLKEKAHTLSQGEEEILAAASDMASSPDDIYSKLKTDMEGFLPTIKDPENKDFKITNSSYGSMLDNQNRDFRKKGFEELYSVYDKEKNSLAATLNAEVKKNEFFAKERKYNSAEEAALADENIPVAVYDNLVSSVDKNVNSLHKYVTLRKKILGVDKVHLYDMYVPLTKNFDVKIPYEDGKKLVLKGLAPLGQDYIDVLSNAFESRWADVYETNNKYSGAYQWGTYDTHPYVLMNYDESADSVLTTAHEFGHAMNAYYTNKTQKYVNSEQPIFTAEVASTANELMMLRYLINNAKTDDEKLYYINTLAEDIRGTVYTQTMYAEFEKMIHERVEKGEGISADSLSSMWKDLMVKYYGDDFQDDELANLWWARIPHFYMNFYVYKYATSMAASNQLVKNMTEGTDASKAEGVKKYRNFLTSGSSDYPIETLKKAGVDVTTSESVDNLLKEFDQLVDQMDQILSKQQKK</sequence>
<proteinExistence type="inferred from homology"/>
<evidence type="ECO:0000313" key="11">
    <source>
        <dbReference type="Proteomes" id="UP000011728"/>
    </source>
</evidence>
<evidence type="ECO:0000256" key="4">
    <source>
        <dbReference type="ARBA" id="ARBA00022833"/>
    </source>
</evidence>
<dbReference type="GO" id="GO:0006508">
    <property type="term" value="P:proteolysis"/>
    <property type="evidence" value="ECO:0007669"/>
    <property type="project" value="UniProtKB-KW"/>
</dbReference>
<accession>M1MIR6</accession>
<feature type="domain" description="Peptidase M3A/M3B catalytic" evidence="8">
    <location>
        <begin position="230"/>
        <end position="610"/>
    </location>
</feature>
<feature type="domain" description="Oligopeptidase F N-terminal" evidence="9">
    <location>
        <begin position="140"/>
        <end position="203"/>
    </location>
</feature>
<dbReference type="Gene3D" id="1.20.140.70">
    <property type="entry name" value="Oligopeptidase f, N-terminal domain"/>
    <property type="match status" value="1"/>
</dbReference>
<organism evidence="10 11">
    <name type="scientific">Clostridium saccharoperbutylacetonicum N1-4(HMT)</name>
    <dbReference type="NCBI Taxonomy" id="931276"/>
    <lineage>
        <taxon>Bacteria</taxon>
        <taxon>Bacillati</taxon>
        <taxon>Bacillota</taxon>
        <taxon>Clostridia</taxon>
        <taxon>Eubacteriales</taxon>
        <taxon>Clostridiaceae</taxon>
        <taxon>Clostridium</taxon>
    </lineage>
</organism>
<dbReference type="KEGG" id="csr:Cspa_c24530"/>
<comment type="similarity">
    <text evidence="6">Belongs to the peptidase M3B family.</text>
</comment>
<dbReference type="InterPro" id="IPR045090">
    <property type="entry name" value="Pept_M3A_M3B"/>
</dbReference>
<evidence type="ECO:0000313" key="10">
    <source>
        <dbReference type="EMBL" id="AGF56218.1"/>
    </source>
</evidence>
<evidence type="ECO:0000259" key="9">
    <source>
        <dbReference type="Pfam" id="PF08439"/>
    </source>
</evidence>
<dbReference type="InterPro" id="IPR004438">
    <property type="entry name" value="Peptidase_M3B"/>
</dbReference>
<evidence type="ECO:0000259" key="8">
    <source>
        <dbReference type="Pfam" id="PF01432"/>
    </source>
</evidence>
<dbReference type="PATRIC" id="fig|931276.5.peg.2458"/>
<evidence type="ECO:0000256" key="7">
    <source>
        <dbReference type="SAM" id="SignalP"/>
    </source>
</evidence>
<dbReference type="HOGENOM" id="CLU_021290_2_0_9"/>
<dbReference type="PANTHER" id="PTHR11804:SF84">
    <property type="entry name" value="SACCHAROLYSIN"/>
    <property type="match status" value="1"/>
</dbReference>
<gene>
    <name evidence="10" type="primary">yjbG</name>
    <name evidence="10" type="ORF">Cspa_c24530</name>
</gene>
<dbReference type="NCBIfam" id="TIGR00181">
    <property type="entry name" value="pepF"/>
    <property type="match status" value="1"/>
</dbReference>
<keyword evidence="1 6" id="KW-0645">Protease</keyword>
<keyword evidence="11" id="KW-1185">Reference proteome</keyword>
<protein>
    <recommendedName>
        <fullName evidence="6">Oligopeptidase F</fullName>
        <ecNumber evidence="6">3.4.24.-</ecNumber>
    </recommendedName>
</protein>
<keyword evidence="2 6" id="KW-0479">Metal-binding</keyword>
<evidence type="ECO:0000256" key="6">
    <source>
        <dbReference type="RuleBase" id="RU368091"/>
    </source>
</evidence>
<dbReference type="eggNOG" id="COG1164">
    <property type="taxonomic scope" value="Bacteria"/>
</dbReference>
<name>M1MIR6_9CLOT</name>
<keyword evidence="3 6" id="KW-0378">Hydrolase</keyword>
<dbReference type="Gene3D" id="1.10.1370.20">
    <property type="entry name" value="Oligoendopeptidase f, C-terminal domain"/>
    <property type="match status" value="1"/>
</dbReference>
<dbReference type="PANTHER" id="PTHR11804">
    <property type="entry name" value="PROTEASE M3 THIMET OLIGOPEPTIDASE-RELATED"/>
    <property type="match status" value="1"/>
</dbReference>
<evidence type="ECO:0000256" key="2">
    <source>
        <dbReference type="ARBA" id="ARBA00022723"/>
    </source>
</evidence>
<dbReference type="Pfam" id="PF08439">
    <property type="entry name" value="Peptidase_M3_N"/>
    <property type="match status" value="1"/>
</dbReference>
<comment type="cofactor">
    <cofactor evidence="6">
        <name>Zn(2+)</name>
        <dbReference type="ChEBI" id="CHEBI:29105"/>
    </cofactor>
    <text evidence="6">Binds 1 zinc ion.</text>
</comment>
<dbReference type="InterPro" id="IPR013647">
    <property type="entry name" value="OligopepF_N_dom"/>
</dbReference>
<keyword evidence="5 6" id="KW-0482">Metalloprotease</keyword>
<keyword evidence="7" id="KW-0732">Signal</keyword>
<dbReference type="GO" id="GO:0006518">
    <property type="term" value="P:peptide metabolic process"/>
    <property type="evidence" value="ECO:0007669"/>
    <property type="project" value="TreeGrafter"/>
</dbReference>
<dbReference type="OrthoDB" id="9766487at2"/>
<dbReference type="AlphaFoldDB" id="M1MIR6"/>
<dbReference type="Gene3D" id="1.10.287.830">
    <property type="entry name" value="putative peptidase helix hairpin domain like"/>
    <property type="match status" value="1"/>
</dbReference>
<feature type="signal peptide" evidence="7">
    <location>
        <begin position="1"/>
        <end position="27"/>
    </location>
</feature>
<dbReference type="STRING" id="36745.CLSAP_22680"/>
<dbReference type="GO" id="GO:0046872">
    <property type="term" value="F:metal ion binding"/>
    <property type="evidence" value="ECO:0007669"/>
    <property type="project" value="UniProtKB-UniRule"/>
</dbReference>
<dbReference type="CDD" id="cd09608">
    <property type="entry name" value="M3B_PepF"/>
    <property type="match status" value="1"/>
</dbReference>
<dbReference type="GO" id="GO:0004222">
    <property type="term" value="F:metalloendopeptidase activity"/>
    <property type="evidence" value="ECO:0007669"/>
    <property type="project" value="UniProtKB-UniRule"/>
</dbReference>
<keyword evidence="4 6" id="KW-0862">Zinc</keyword>
<dbReference type="InterPro" id="IPR042088">
    <property type="entry name" value="OligoPept_F_C"/>
</dbReference>